<keyword evidence="1" id="KW-0472">Membrane</keyword>
<evidence type="ECO:0000313" key="2">
    <source>
        <dbReference type="EMBL" id="KAK1749470.1"/>
    </source>
</evidence>
<gene>
    <name evidence="2" type="ORF">QBC47DRAFT_395669</name>
</gene>
<organism evidence="2 3">
    <name type="scientific">Echria macrotheca</name>
    <dbReference type="NCBI Taxonomy" id="438768"/>
    <lineage>
        <taxon>Eukaryota</taxon>
        <taxon>Fungi</taxon>
        <taxon>Dikarya</taxon>
        <taxon>Ascomycota</taxon>
        <taxon>Pezizomycotina</taxon>
        <taxon>Sordariomycetes</taxon>
        <taxon>Sordariomycetidae</taxon>
        <taxon>Sordariales</taxon>
        <taxon>Schizotheciaceae</taxon>
        <taxon>Echria</taxon>
    </lineage>
</organism>
<dbReference type="AlphaFoldDB" id="A0AAJ0B1I0"/>
<sequence length="239" mass="25107">MTKDSAEMALLDAAQAPGSCELAPMAGAAASQEPGALAPTPIVRVGYELGLGRGIEYPVHSANYPAIEANKSVKEVVHDTIRPAAEEQLKTKASWLVRLCRAWFRKPCIREATVNTNLDVEGQRATYVVPESTSERKELTKVYKGNKDILGASVNFDTGYKQFLVGDPANKLIVVSSKLDRRAVLLSFGVVAALSLASGVAVAVLVSGPGSVPGGVALAAGPPALVGAFITVVNCLWKH</sequence>
<accession>A0AAJ0B1I0</accession>
<dbReference type="EMBL" id="MU839857">
    <property type="protein sequence ID" value="KAK1749470.1"/>
    <property type="molecule type" value="Genomic_DNA"/>
</dbReference>
<proteinExistence type="predicted"/>
<feature type="transmembrane region" description="Helical" evidence="1">
    <location>
        <begin position="183"/>
        <end position="206"/>
    </location>
</feature>
<name>A0AAJ0B1I0_9PEZI</name>
<comment type="caution">
    <text evidence="2">The sequence shown here is derived from an EMBL/GenBank/DDBJ whole genome shotgun (WGS) entry which is preliminary data.</text>
</comment>
<dbReference type="Proteomes" id="UP001239445">
    <property type="component" value="Unassembled WGS sequence"/>
</dbReference>
<keyword evidence="1" id="KW-1133">Transmembrane helix</keyword>
<protein>
    <submittedName>
        <fullName evidence="2">Uncharacterized protein</fullName>
    </submittedName>
</protein>
<keyword evidence="1" id="KW-0812">Transmembrane</keyword>
<evidence type="ECO:0000256" key="1">
    <source>
        <dbReference type="SAM" id="Phobius"/>
    </source>
</evidence>
<evidence type="ECO:0000313" key="3">
    <source>
        <dbReference type="Proteomes" id="UP001239445"/>
    </source>
</evidence>
<feature type="transmembrane region" description="Helical" evidence="1">
    <location>
        <begin position="212"/>
        <end position="237"/>
    </location>
</feature>
<keyword evidence="3" id="KW-1185">Reference proteome</keyword>
<reference evidence="2" key="1">
    <citation type="submission" date="2023-06" db="EMBL/GenBank/DDBJ databases">
        <title>Genome-scale phylogeny and comparative genomics of the fungal order Sordariales.</title>
        <authorList>
            <consortium name="Lawrence Berkeley National Laboratory"/>
            <person name="Hensen N."/>
            <person name="Bonometti L."/>
            <person name="Westerberg I."/>
            <person name="Brannstrom I.O."/>
            <person name="Guillou S."/>
            <person name="Cros-Aarteil S."/>
            <person name="Calhoun S."/>
            <person name="Haridas S."/>
            <person name="Kuo A."/>
            <person name="Mondo S."/>
            <person name="Pangilinan J."/>
            <person name="Riley R."/>
            <person name="Labutti K."/>
            <person name="Andreopoulos B."/>
            <person name="Lipzen A."/>
            <person name="Chen C."/>
            <person name="Yanf M."/>
            <person name="Daum C."/>
            <person name="Ng V."/>
            <person name="Clum A."/>
            <person name="Steindorff A."/>
            <person name="Ohm R."/>
            <person name="Martin F."/>
            <person name="Silar P."/>
            <person name="Natvig D."/>
            <person name="Lalanne C."/>
            <person name="Gautier V."/>
            <person name="Ament-Velasquez S.L."/>
            <person name="Kruys A."/>
            <person name="Hutchinson M.I."/>
            <person name="Powell A.J."/>
            <person name="Barry K."/>
            <person name="Miller A.N."/>
            <person name="Grigoriev I.V."/>
            <person name="Debuchy R."/>
            <person name="Gladieux P."/>
            <person name="Thoren M.H."/>
            <person name="Johannesson H."/>
        </authorList>
    </citation>
    <scope>NUCLEOTIDE SEQUENCE</scope>
    <source>
        <strain evidence="2">PSN4</strain>
    </source>
</reference>